<gene>
    <name evidence="9" type="primary">Cbn-rpn-2</name>
    <name evidence="9" type="ORF">CAEBREN_12736</name>
</gene>
<dbReference type="GO" id="GO:0005886">
    <property type="term" value="C:plasma membrane"/>
    <property type="evidence" value="ECO:0007669"/>
    <property type="project" value="EnsemblMetazoa"/>
</dbReference>
<dbReference type="FunFam" id="1.25.10.10:FF:000017">
    <property type="entry name" value="26S proteasome non-ATPase regulatory subunit 1"/>
    <property type="match status" value="1"/>
</dbReference>
<dbReference type="HOGENOM" id="CLU_002323_0_0_1"/>
<dbReference type="GO" id="GO:0030234">
    <property type="term" value="F:enzyme regulator activity"/>
    <property type="evidence" value="ECO:0007669"/>
    <property type="project" value="UniProtKB-UniRule"/>
</dbReference>
<dbReference type="PANTHER" id="PTHR10943">
    <property type="entry name" value="26S PROTEASOME NON-ATPASE REGULATORY SUBUNIT"/>
    <property type="match status" value="1"/>
</dbReference>
<dbReference type="Proteomes" id="UP000008068">
    <property type="component" value="Unassembled WGS sequence"/>
</dbReference>
<dbReference type="OrthoDB" id="261572at2759"/>
<dbReference type="GO" id="GO:0042176">
    <property type="term" value="P:regulation of protein catabolic process"/>
    <property type="evidence" value="ECO:0007669"/>
    <property type="project" value="UniProtKB-UniRule"/>
</dbReference>
<dbReference type="InterPro" id="IPR011989">
    <property type="entry name" value="ARM-like"/>
</dbReference>
<dbReference type="GO" id="GO:0031965">
    <property type="term" value="C:nuclear membrane"/>
    <property type="evidence" value="ECO:0007669"/>
    <property type="project" value="EnsemblMetazoa"/>
</dbReference>
<evidence type="ECO:0000256" key="4">
    <source>
        <dbReference type="ARBA" id="ARBA00022942"/>
    </source>
</evidence>
<proteinExistence type="inferred from homology"/>
<evidence type="ECO:0000256" key="6">
    <source>
        <dbReference type="SAM" id="MobiDB-lite"/>
    </source>
</evidence>
<evidence type="ECO:0000259" key="8">
    <source>
        <dbReference type="Pfam" id="PF21505"/>
    </source>
</evidence>
<dbReference type="InParanoid" id="G0N2Q7"/>
<feature type="domain" description="26S proteasome regulatory subunit RPN2 C-terminal" evidence="7">
    <location>
        <begin position="766"/>
        <end position="983"/>
    </location>
</feature>
<dbReference type="Gene3D" id="1.25.10.10">
    <property type="entry name" value="Leucine-rich Repeat Variant"/>
    <property type="match status" value="1"/>
</dbReference>
<comment type="function">
    <text evidence="5">Component of the 26S proteasome, a multiprotein complex involved in the ATP-dependent degradation of ubiquitinated proteins. This complex plays a key role in the maintenance of protein homeostasis by removing misfolded or damaged proteins, which could impair cellular functions, and by removing proteins whose functions are no longer required. Therefore, the proteasome participates in numerous cellular processes, including cell cycle progression, apoptosis, or DNA damage repair.</text>
</comment>
<keyword evidence="4 5" id="KW-0647">Proteasome</keyword>
<evidence type="ECO:0000256" key="1">
    <source>
        <dbReference type="ARBA" id="ARBA00006308"/>
    </source>
</evidence>
<dbReference type="InterPro" id="IPR002015">
    <property type="entry name" value="Proteasome/cyclosome_rpt"/>
</dbReference>
<dbReference type="EMBL" id="GL379831">
    <property type="protein sequence ID" value="EGT50975.1"/>
    <property type="molecule type" value="Genomic_DNA"/>
</dbReference>
<protein>
    <recommendedName>
        <fullName evidence="2 5">26S proteasome non-ATPase regulatory subunit 1</fullName>
    </recommendedName>
</protein>
<dbReference type="GO" id="GO:0034515">
    <property type="term" value="C:proteasome storage granule"/>
    <property type="evidence" value="ECO:0007669"/>
    <property type="project" value="TreeGrafter"/>
</dbReference>
<dbReference type="InterPro" id="IPR048570">
    <property type="entry name" value="PSMD1_RPN2_N"/>
</dbReference>
<feature type="compositionally biased region" description="Low complexity" evidence="6">
    <location>
        <begin position="878"/>
        <end position="902"/>
    </location>
</feature>
<evidence type="ECO:0000256" key="5">
    <source>
        <dbReference type="PIRNR" id="PIRNR015947"/>
    </source>
</evidence>
<dbReference type="eggNOG" id="KOG2062">
    <property type="taxonomic scope" value="Eukaryota"/>
</dbReference>
<dbReference type="GO" id="GO:0005938">
    <property type="term" value="C:cell cortex"/>
    <property type="evidence" value="ECO:0007669"/>
    <property type="project" value="EnsemblMetazoa"/>
</dbReference>
<evidence type="ECO:0000259" key="7">
    <source>
        <dbReference type="Pfam" id="PF18004"/>
    </source>
</evidence>
<dbReference type="AlphaFoldDB" id="G0N2Q7"/>
<reference evidence="10" key="1">
    <citation type="submission" date="2011-07" db="EMBL/GenBank/DDBJ databases">
        <authorList>
            <consortium name="Caenorhabditis brenneri Sequencing and Analysis Consortium"/>
            <person name="Wilson R.K."/>
        </authorList>
    </citation>
    <scope>NUCLEOTIDE SEQUENCE [LARGE SCALE GENOMIC DNA]</scope>
    <source>
        <strain evidence="10">PB2801</strain>
    </source>
</reference>
<dbReference type="SUPFAM" id="SSF48371">
    <property type="entry name" value="ARM repeat"/>
    <property type="match status" value="1"/>
</dbReference>
<comment type="subunit">
    <text evidence="5">Component of the 19S proteasome regulatory particle complex. The 26S proteasome consists of a 20S core particle (CP) and two 19S regulatory subunits (RP).</text>
</comment>
<evidence type="ECO:0000256" key="3">
    <source>
        <dbReference type="ARBA" id="ARBA00022737"/>
    </source>
</evidence>
<evidence type="ECO:0000313" key="10">
    <source>
        <dbReference type="Proteomes" id="UP000008068"/>
    </source>
</evidence>
<keyword evidence="3" id="KW-0677">Repeat</keyword>
<dbReference type="GO" id="GO:0043161">
    <property type="term" value="P:proteasome-mediated ubiquitin-dependent protein catabolic process"/>
    <property type="evidence" value="ECO:0007669"/>
    <property type="project" value="TreeGrafter"/>
</dbReference>
<feature type="domain" description="26S proteasome non-ATPase regulatory subunit 1/RPN2 N-terminal" evidence="8">
    <location>
        <begin position="16"/>
        <end position="323"/>
    </location>
</feature>
<comment type="similarity">
    <text evidence="1 5">Belongs to the proteasome subunit S1 family.</text>
</comment>
<dbReference type="GO" id="GO:0008540">
    <property type="term" value="C:proteasome regulatory particle, base subcomplex"/>
    <property type="evidence" value="ECO:0007669"/>
    <property type="project" value="UniProtKB-UniRule"/>
</dbReference>
<dbReference type="InterPro" id="IPR040623">
    <property type="entry name" value="RPN2_C"/>
</dbReference>
<evidence type="ECO:0000313" key="9">
    <source>
        <dbReference type="EMBL" id="EGT50975.1"/>
    </source>
</evidence>
<dbReference type="GO" id="GO:0005080">
    <property type="term" value="F:protein kinase C binding"/>
    <property type="evidence" value="ECO:0007669"/>
    <property type="project" value="EnsemblMetazoa"/>
</dbReference>
<dbReference type="FunCoup" id="G0N2Q7">
    <property type="interactions" value="3498"/>
</dbReference>
<dbReference type="InterPro" id="IPR016642">
    <property type="entry name" value="26S_Psome_Rpn2"/>
</dbReference>
<dbReference type="Pfam" id="PF01851">
    <property type="entry name" value="PC_rep"/>
    <property type="match status" value="3"/>
</dbReference>
<dbReference type="PANTHER" id="PTHR10943:SF2">
    <property type="entry name" value="26S PROTEASOME NON-ATPASE REGULATORY SUBUNIT 1"/>
    <property type="match status" value="1"/>
</dbReference>
<feature type="region of interest" description="Disordered" evidence="6">
    <location>
        <begin position="878"/>
        <end position="937"/>
    </location>
</feature>
<dbReference type="Pfam" id="PF18004">
    <property type="entry name" value="RPN2_C"/>
    <property type="match status" value="1"/>
</dbReference>
<name>G0N2Q7_CAEBE</name>
<feature type="compositionally biased region" description="Basic and acidic residues" evidence="6">
    <location>
        <begin position="911"/>
        <end position="931"/>
    </location>
</feature>
<dbReference type="OMA" id="HENENFK"/>
<sequence length="1016" mass="110726">MLTLLNRWRSQPGGATNAAAFIRVLESPKSSVSDKVLVLRAFNDWDVLVNTWFEVADALPAVEKLLDVSTFPEHSSAALLVSKVYFCLEQYDRALEFALRGDFNVVPAPRKGLGNDAEYVNKVIETAIDTYKAMSQQNMMPPQQLRDLIDKIVSRNLDKKEIWYVISLGFETRNLEMISRAIGAMPADLNIKNQTTLVETLNRVVNGAFDRSFRFQVIDIVISTYLMCPSPDMSKICECYVLTDNADSAADTILSLIKRTLLTRAFQIAFDLYETASQGFLDRVLKKLHEQETSDAKAMEKIDSILKGHETVKAYLDFYVRHNHTDTVLMEEIKENIRTASAHNALLISNGLMQYGTTCDDFLRNNLTWVSKATNWNKFNAVASLGLIHHGQEASAMKVLDPYLPKESVEGFGFKEGGAMLAYGLIHAKHGDATAMSTLAQWLRTADNEPVRHGACLGFGVAGLGSSSMSGYEKVREVLQRDEAVSGESAGIAMGLIMAGNLNQEVFNELKQYTVDTQHDKTQRGIRTGLACAAFGLQGDAEPYIQEAISAKSNPMLRSTGICMLSMAYAGTGSPEVVRRLLEKVATDPNLDVKRYATIGIGFVLSKDPTTCLSYVSMLTEHFNGHVRYGAAMALGIACAATGNMEAIALIEPMISDKEGFVRKGALLSLALIMCQQTDYTCPKVNGFRKQLLKKVGEKNEDSLVKFGAIIAQGLLDIGGQNAAVTMHNSDGQPDMGSMVGMMCFLHGWFWHSMHFFVALAAKPSCLVLVNENLKIPVMEYTCHANSQKFAYPPRAESKKDKDVKKIETVVLSITGKKNALKKAAAAEEKRRREAAFNALSAHLTPALSSSSTSSTGTAASASGATTASAPAAAAAAAPASSSSTATTTTATTASAAPTTATMPAEDEKMEVDQPGKMPKKEKAPEKDNKPLHRLQNPARVIPAQRQLLSITDLKSYFPMKPLYKGGIIVADRVDKEREEKLVSEVVSQVTAPVITGGSSTECKPHSTFEINLGDY</sequence>
<keyword evidence="10" id="KW-1185">Reference proteome</keyword>
<dbReference type="InterPro" id="IPR016024">
    <property type="entry name" value="ARM-type_fold"/>
</dbReference>
<dbReference type="PIRSF" id="PIRSF015947">
    <property type="entry name" value="26S_Psome_Rpn2"/>
    <property type="match status" value="1"/>
</dbReference>
<evidence type="ECO:0000256" key="2">
    <source>
        <dbReference type="ARBA" id="ARBA00014929"/>
    </source>
</evidence>
<dbReference type="Pfam" id="PF21505">
    <property type="entry name" value="RPN2_N"/>
    <property type="match status" value="1"/>
</dbReference>
<accession>G0N2Q7</accession>
<organism evidence="10">
    <name type="scientific">Caenorhabditis brenneri</name>
    <name type="common">Nematode worm</name>
    <dbReference type="NCBI Taxonomy" id="135651"/>
    <lineage>
        <taxon>Eukaryota</taxon>
        <taxon>Metazoa</taxon>
        <taxon>Ecdysozoa</taxon>
        <taxon>Nematoda</taxon>
        <taxon>Chromadorea</taxon>
        <taxon>Rhabditida</taxon>
        <taxon>Rhabditina</taxon>
        <taxon>Rhabditomorpha</taxon>
        <taxon>Rhabditoidea</taxon>
        <taxon>Rhabditidae</taxon>
        <taxon>Peloderinae</taxon>
        <taxon>Caenorhabditis</taxon>
    </lineage>
</organism>
<dbReference type="STRING" id="135651.G0N2Q7"/>
<dbReference type="GO" id="GO:0072686">
    <property type="term" value="C:mitotic spindle"/>
    <property type="evidence" value="ECO:0007669"/>
    <property type="project" value="EnsemblMetazoa"/>
</dbReference>